<proteinExistence type="predicted"/>
<accession>A0ABQ8L6N1</accession>
<evidence type="ECO:0000313" key="3">
    <source>
        <dbReference type="Proteomes" id="UP000830375"/>
    </source>
</evidence>
<protein>
    <submittedName>
        <fullName evidence="2">Uncharacterized protein</fullName>
    </submittedName>
</protein>
<feature type="compositionally biased region" description="Polar residues" evidence="1">
    <location>
        <begin position="36"/>
        <end position="47"/>
    </location>
</feature>
<gene>
    <name evidence="2" type="ORF">H4Q32_030398</name>
</gene>
<feature type="compositionally biased region" description="Basic and acidic residues" evidence="1">
    <location>
        <begin position="93"/>
        <end position="113"/>
    </location>
</feature>
<feature type="compositionally biased region" description="Basic and acidic residues" evidence="1">
    <location>
        <begin position="60"/>
        <end position="71"/>
    </location>
</feature>
<keyword evidence="3" id="KW-1185">Reference proteome</keyword>
<comment type="caution">
    <text evidence="2">The sequence shown here is derived from an EMBL/GenBank/DDBJ whole genome shotgun (WGS) entry which is preliminary data.</text>
</comment>
<dbReference type="EMBL" id="JACTAM010001368">
    <property type="protein sequence ID" value="KAI2646404.1"/>
    <property type="molecule type" value="Genomic_DNA"/>
</dbReference>
<evidence type="ECO:0000256" key="1">
    <source>
        <dbReference type="SAM" id="MobiDB-lite"/>
    </source>
</evidence>
<feature type="region of interest" description="Disordered" evidence="1">
    <location>
        <begin position="29"/>
        <end position="113"/>
    </location>
</feature>
<reference evidence="2 3" key="1">
    <citation type="submission" date="2022-01" db="EMBL/GenBank/DDBJ databases">
        <title>A high-quality chromosome-level genome assembly of rohu carp, Labeo rohita.</title>
        <authorList>
            <person name="Arick M.A. II"/>
            <person name="Hsu C.-Y."/>
            <person name="Magbanua Z."/>
            <person name="Pechanova O."/>
            <person name="Grover C."/>
            <person name="Miller E."/>
            <person name="Thrash A."/>
            <person name="Ezzel L."/>
            <person name="Alam S."/>
            <person name="Benzie J."/>
            <person name="Hamilton M."/>
            <person name="Karsi A."/>
            <person name="Lawrence M.L."/>
            <person name="Peterson D.G."/>
        </authorList>
    </citation>
    <scope>NUCLEOTIDE SEQUENCE [LARGE SCALE GENOMIC DNA]</scope>
    <source>
        <strain evidence="3">BAU-BD-2019</strain>
        <tissue evidence="2">Blood</tissue>
    </source>
</reference>
<sequence>MPYKTKTKKTRGAKRQKNRVYVGVGFVEGWNPGRGTKNTVLGANKTVQGGDDGGRSQGGNRRDPEQEKLRETQTAAIMTTHGGADGGRSHGGGRADDSRGPTDRGGAADEGRRAAMETRALRAVVEPQGRRAEAEFWTLRLEAEMETGRPAVNPLHRWETEGEQRGCQGTAVTRQTLT</sequence>
<feature type="compositionally biased region" description="Gly residues" evidence="1">
    <location>
        <begin position="83"/>
        <end position="92"/>
    </location>
</feature>
<dbReference type="Proteomes" id="UP000830375">
    <property type="component" value="Unassembled WGS sequence"/>
</dbReference>
<evidence type="ECO:0000313" key="2">
    <source>
        <dbReference type="EMBL" id="KAI2646404.1"/>
    </source>
</evidence>
<name>A0ABQ8L6N1_LABRO</name>
<organism evidence="2 3">
    <name type="scientific">Labeo rohita</name>
    <name type="common">Indian major carp</name>
    <name type="synonym">Cyprinus rohita</name>
    <dbReference type="NCBI Taxonomy" id="84645"/>
    <lineage>
        <taxon>Eukaryota</taxon>
        <taxon>Metazoa</taxon>
        <taxon>Chordata</taxon>
        <taxon>Craniata</taxon>
        <taxon>Vertebrata</taxon>
        <taxon>Euteleostomi</taxon>
        <taxon>Actinopterygii</taxon>
        <taxon>Neopterygii</taxon>
        <taxon>Teleostei</taxon>
        <taxon>Ostariophysi</taxon>
        <taxon>Cypriniformes</taxon>
        <taxon>Cyprinidae</taxon>
        <taxon>Labeoninae</taxon>
        <taxon>Labeonini</taxon>
        <taxon>Labeo</taxon>
    </lineage>
</organism>